<feature type="domain" description="Phosphoenolpyruvate carboxykinase C-terminal P-loop" evidence="3">
    <location>
        <begin position="1"/>
        <end position="86"/>
    </location>
</feature>
<dbReference type="Proteomes" id="UP000197535">
    <property type="component" value="Unassembled WGS sequence"/>
</dbReference>
<accession>A0A254T7P1</accession>
<dbReference type="GO" id="GO:0006107">
    <property type="term" value="P:oxaloacetate metabolic process"/>
    <property type="evidence" value="ECO:0007669"/>
    <property type="project" value="TreeGrafter"/>
</dbReference>
<dbReference type="GO" id="GO:0005525">
    <property type="term" value="F:GTP binding"/>
    <property type="evidence" value="ECO:0007669"/>
    <property type="project" value="InterPro"/>
</dbReference>
<dbReference type="GO" id="GO:0030145">
    <property type="term" value="F:manganese ion binding"/>
    <property type="evidence" value="ECO:0007669"/>
    <property type="project" value="TreeGrafter"/>
</dbReference>
<dbReference type="GO" id="GO:0019543">
    <property type="term" value="P:propionate catabolic process"/>
    <property type="evidence" value="ECO:0007669"/>
    <property type="project" value="TreeGrafter"/>
</dbReference>
<sequence>MRVLKWMLDRIEGTAGGTENIFGLTPRYEDLKWDGLEFTQAQFDRITSIDKAAWEAELKLHAELFDKLKYHLPAELASTKAALEKRLAA</sequence>
<dbReference type="Pfam" id="PF00821">
    <property type="entry name" value="PEPCK_GTP"/>
    <property type="match status" value="1"/>
</dbReference>
<dbReference type="SUPFAM" id="SSF53795">
    <property type="entry name" value="PEP carboxykinase-like"/>
    <property type="match status" value="1"/>
</dbReference>
<proteinExistence type="predicted"/>
<evidence type="ECO:0000259" key="3">
    <source>
        <dbReference type="Pfam" id="PF00821"/>
    </source>
</evidence>
<dbReference type="GO" id="GO:0046327">
    <property type="term" value="P:glycerol biosynthetic process from pyruvate"/>
    <property type="evidence" value="ECO:0007669"/>
    <property type="project" value="TreeGrafter"/>
</dbReference>
<keyword evidence="2" id="KW-0210">Decarboxylase</keyword>
<keyword evidence="1" id="KW-0312">Gluconeogenesis</keyword>
<dbReference type="GO" id="GO:0006094">
    <property type="term" value="P:gluconeogenesis"/>
    <property type="evidence" value="ECO:0007669"/>
    <property type="project" value="UniProtKB-KW"/>
</dbReference>
<name>A0A254T7P1_9BURK</name>
<reference evidence="4 5" key="1">
    <citation type="submission" date="2016-02" db="EMBL/GenBank/DDBJ databases">
        <authorList>
            <person name="Wen L."/>
            <person name="He K."/>
            <person name="Yang H."/>
        </authorList>
    </citation>
    <scope>NUCLEOTIDE SEQUENCE [LARGE SCALE GENOMIC DNA]</scope>
    <source>
        <strain evidence="4 5">TSA40</strain>
    </source>
</reference>
<dbReference type="GO" id="GO:0004613">
    <property type="term" value="F:phosphoenolpyruvate carboxykinase (GTP) activity"/>
    <property type="evidence" value="ECO:0007669"/>
    <property type="project" value="TreeGrafter"/>
</dbReference>
<evidence type="ECO:0000256" key="1">
    <source>
        <dbReference type="ARBA" id="ARBA00022432"/>
    </source>
</evidence>
<dbReference type="EMBL" id="LSTO01000002">
    <property type="protein sequence ID" value="OWW18651.1"/>
    <property type="molecule type" value="Genomic_DNA"/>
</dbReference>
<gene>
    <name evidence="4" type="ORF">AYR66_03480</name>
</gene>
<comment type="caution">
    <text evidence="4">The sequence shown here is derived from an EMBL/GenBank/DDBJ whole genome shotgun (WGS) entry which is preliminary data.</text>
</comment>
<dbReference type="Gene3D" id="3.90.228.20">
    <property type="match status" value="1"/>
</dbReference>
<dbReference type="InterPro" id="IPR035077">
    <property type="entry name" value="PEP_carboxykinase_GTP_C"/>
</dbReference>
<evidence type="ECO:0000313" key="5">
    <source>
        <dbReference type="Proteomes" id="UP000197535"/>
    </source>
</evidence>
<keyword evidence="2" id="KW-0456">Lyase</keyword>
<dbReference type="GO" id="GO:0042594">
    <property type="term" value="P:response to starvation"/>
    <property type="evidence" value="ECO:0007669"/>
    <property type="project" value="TreeGrafter"/>
</dbReference>
<dbReference type="PANTHER" id="PTHR11561:SF0">
    <property type="entry name" value="PHOSPHOENOLPYRUVATE CARBOXYKINASE [GTP]-RELATED"/>
    <property type="match status" value="1"/>
</dbReference>
<dbReference type="InterPro" id="IPR008209">
    <property type="entry name" value="PEP_carboxykinase_GTP"/>
</dbReference>
<keyword evidence="5" id="KW-1185">Reference proteome</keyword>
<dbReference type="PANTHER" id="PTHR11561">
    <property type="entry name" value="PHOSPHOENOLPYRUVATE CARBOXYKINASE"/>
    <property type="match status" value="1"/>
</dbReference>
<protein>
    <recommendedName>
        <fullName evidence="3">Phosphoenolpyruvate carboxykinase C-terminal P-loop domain-containing protein</fullName>
    </recommendedName>
</protein>
<dbReference type="GO" id="GO:0005829">
    <property type="term" value="C:cytosol"/>
    <property type="evidence" value="ECO:0007669"/>
    <property type="project" value="TreeGrafter"/>
</dbReference>
<dbReference type="InterPro" id="IPR013035">
    <property type="entry name" value="PEP_carboxykinase_C"/>
</dbReference>
<evidence type="ECO:0000313" key="4">
    <source>
        <dbReference type="EMBL" id="OWW18651.1"/>
    </source>
</evidence>
<evidence type="ECO:0000256" key="2">
    <source>
        <dbReference type="ARBA" id="ARBA00022793"/>
    </source>
</evidence>
<dbReference type="AlphaFoldDB" id="A0A254T7P1"/>
<dbReference type="GO" id="GO:0071333">
    <property type="term" value="P:cellular response to glucose stimulus"/>
    <property type="evidence" value="ECO:0007669"/>
    <property type="project" value="TreeGrafter"/>
</dbReference>
<organism evidence="4 5">
    <name type="scientific">Noviherbaspirillum denitrificans</name>
    <dbReference type="NCBI Taxonomy" id="1968433"/>
    <lineage>
        <taxon>Bacteria</taxon>
        <taxon>Pseudomonadati</taxon>
        <taxon>Pseudomonadota</taxon>
        <taxon>Betaproteobacteria</taxon>
        <taxon>Burkholderiales</taxon>
        <taxon>Oxalobacteraceae</taxon>
        <taxon>Noviherbaspirillum</taxon>
    </lineage>
</organism>
<dbReference type="GO" id="GO:0033993">
    <property type="term" value="P:response to lipid"/>
    <property type="evidence" value="ECO:0007669"/>
    <property type="project" value="TreeGrafter"/>
</dbReference>